<gene>
    <name evidence="1" type="ORF">EZS27_037046</name>
</gene>
<organism evidence="1">
    <name type="scientific">termite gut metagenome</name>
    <dbReference type="NCBI Taxonomy" id="433724"/>
    <lineage>
        <taxon>unclassified sequences</taxon>
        <taxon>metagenomes</taxon>
        <taxon>organismal metagenomes</taxon>
    </lineage>
</organism>
<protein>
    <submittedName>
        <fullName evidence="1">Uncharacterized protein</fullName>
    </submittedName>
</protein>
<comment type="caution">
    <text evidence="1">The sequence shown here is derived from an EMBL/GenBank/DDBJ whole genome shotgun (WGS) entry which is preliminary data.</text>
</comment>
<feature type="non-terminal residue" evidence="1">
    <location>
        <position position="390"/>
    </location>
</feature>
<sequence>GEKKIKFITIGYKIWFICTKINAKVVLQNTASMVFLFSRFLYFCRMKTEADEYYTLLLSLCQREEISLFEKYKQMRSLLERLCRSEMQNESLQMTDLAARISFVSAKAGLDIREQNRLHTFRLTSNEVLNRRESPAPEKLLRDAKTLAFFIRRLSGQDVPPELYRLLPKADATYIVSPFVRKKICRMRVCFQHSDETYLYVTPIDTIADEPLRIRYNVEKINGEFKDTCKRLWKHAQMNLLDVSVDEAGVLIPSFIVLEPDYLIDISSLAECFREYGHHPANYISGKLQPIDNARPLLLGNIANLFLDEWIHTQGEVTYKACMGKVFQRYCIELVACADLQDADTEKQFFNDCKAHFDNIGRTVTETFQMPGYNLDKTDAVIEPSYICEA</sequence>
<feature type="non-terminal residue" evidence="1">
    <location>
        <position position="1"/>
    </location>
</feature>
<dbReference type="EMBL" id="SNRY01006729">
    <property type="protein sequence ID" value="KAA6311927.1"/>
    <property type="molecule type" value="Genomic_DNA"/>
</dbReference>
<dbReference type="AlphaFoldDB" id="A0A5J4PQW3"/>
<accession>A0A5J4PQW3</accession>
<proteinExistence type="predicted"/>
<name>A0A5J4PQW3_9ZZZZ</name>
<reference evidence="1" key="1">
    <citation type="submission" date="2019-03" db="EMBL/GenBank/DDBJ databases">
        <title>Single cell metagenomics reveals metabolic interactions within the superorganism composed of flagellate Streblomastix strix and complex community of Bacteroidetes bacteria on its surface.</title>
        <authorList>
            <person name="Treitli S.C."/>
            <person name="Kolisko M."/>
            <person name="Husnik F."/>
            <person name="Keeling P."/>
            <person name="Hampl V."/>
        </authorList>
    </citation>
    <scope>NUCLEOTIDE SEQUENCE</scope>
    <source>
        <strain evidence="1">STM</strain>
    </source>
</reference>
<evidence type="ECO:0000313" key="1">
    <source>
        <dbReference type="EMBL" id="KAA6311927.1"/>
    </source>
</evidence>